<feature type="domain" description="HTH cro/C1-type" evidence="2">
    <location>
        <begin position="10"/>
        <end position="64"/>
    </location>
</feature>
<comment type="caution">
    <text evidence="3">The sequence shown here is derived from an EMBL/GenBank/DDBJ whole genome shotgun (WGS) entry which is preliminary data.</text>
</comment>
<dbReference type="InterPro" id="IPR010982">
    <property type="entry name" value="Lambda_DNA-bd_dom_sf"/>
</dbReference>
<sequence>MKADLFGKVLQEMRKERHLSQEKLAELCELDRTYISLLERGLRQPTLATLFKLAAALEINPSELVVRVEQKSD</sequence>
<dbReference type="SMART" id="SM00530">
    <property type="entry name" value="HTH_XRE"/>
    <property type="match status" value="1"/>
</dbReference>
<evidence type="ECO:0000313" key="4">
    <source>
        <dbReference type="Proteomes" id="UP001168528"/>
    </source>
</evidence>
<dbReference type="Proteomes" id="UP001168528">
    <property type="component" value="Unassembled WGS sequence"/>
</dbReference>
<name>A0ABT8RL11_9BACT</name>
<proteinExistence type="predicted"/>
<protein>
    <submittedName>
        <fullName evidence="3">Helix-turn-helix transcriptional regulator</fullName>
    </submittedName>
</protein>
<keyword evidence="1" id="KW-0238">DNA-binding</keyword>
<accession>A0ABT8RL11</accession>
<dbReference type="PROSITE" id="PS50943">
    <property type="entry name" value="HTH_CROC1"/>
    <property type="match status" value="1"/>
</dbReference>
<dbReference type="Pfam" id="PF01381">
    <property type="entry name" value="HTH_3"/>
    <property type="match status" value="1"/>
</dbReference>
<evidence type="ECO:0000259" key="2">
    <source>
        <dbReference type="PROSITE" id="PS50943"/>
    </source>
</evidence>
<dbReference type="InterPro" id="IPR050807">
    <property type="entry name" value="TransReg_Diox_bact_type"/>
</dbReference>
<dbReference type="RefSeq" id="WP_302042489.1">
    <property type="nucleotide sequence ID" value="NZ_JAUKPO010000080.1"/>
</dbReference>
<dbReference type="Gene3D" id="1.10.260.40">
    <property type="entry name" value="lambda repressor-like DNA-binding domains"/>
    <property type="match status" value="1"/>
</dbReference>
<dbReference type="EMBL" id="JAUKPO010000080">
    <property type="protein sequence ID" value="MDO1451692.1"/>
    <property type="molecule type" value="Genomic_DNA"/>
</dbReference>
<dbReference type="CDD" id="cd00093">
    <property type="entry name" value="HTH_XRE"/>
    <property type="match status" value="1"/>
</dbReference>
<evidence type="ECO:0000313" key="3">
    <source>
        <dbReference type="EMBL" id="MDO1451692.1"/>
    </source>
</evidence>
<dbReference type="SUPFAM" id="SSF47413">
    <property type="entry name" value="lambda repressor-like DNA-binding domains"/>
    <property type="match status" value="1"/>
</dbReference>
<keyword evidence="4" id="KW-1185">Reference proteome</keyword>
<dbReference type="PANTHER" id="PTHR46797:SF1">
    <property type="entry name" value="METHYLPHOSPHONATE SYNTHASE"/>
    <property type="match status" value="1"/>
</dbReference>
<reference evidence="3" key="1">
    <citation type="submission" date="2023-07" db="EMBL/GenBank/DDBJ databases">
        <title>The genome sequence of Rhodocytophaga aerolata KACC 12507.</title>
        <authorList>
            <person name="Zhang X."/>
        </authorList>
    </citation>
    <scope>NUCLEOTIDE SEQUENCE</scope>
    <source>
        <strain evidence="3">KACC 12507</strain>
    </source>
</reference>
<organism evidence="3 4">
    <name type="scientific">Rhodocytophaga aerolata</name>
    <dbReference type="NCBI Taxonomy" id="455078"/>
    <lineage>
        <taxon>Bacteria</taxon>
        <taxon>Pseudomonadati</taxon>
        <taxon>Bacteroidota</taxon>
        <taxon>Cytophagia</taxon>
        <taxon>Cytophagales</taxon>
        <taxon>Rhodocytophagaceae</taxon>
        <taxon>Rhodocytophaga</taxon>
    </lineage>
</organism>
<dbReference type="InterPro" id="IPR001387">
    <property type="entry name" value="Cro/C1-type_HTH"/>
</dbReference>
<evidence type="ECO:0000256" key="1">
    <source>
        <dbReference type="ARBA" id="ARBA00023125"/>
    </source>
</evidence>
<dbReference type="PANTHER" id="PTHR46797">
    <property type="entry name" value="HTH-TYPE TRANSCRIPTIONAL REGULATOR"/>
    <property type="match status" value="1"/>
</dbReference>
<gene>
    <name evidence="3" type="ORF">Q0590_35795</name>
</gene>